<proteinExistence type="predicted"/>
<reference evidence="1" key="2">
    <citation type="submission" date="2021-09" db="EMBL/GenBank/DDBJ databases">
        <authorList>
            <person name="Gilroy R."/>
        </authorList>
    </citation>
    <scope>NUCLEOTIDE SEQUENCE</scope>
    <source>
        <strain evidence="1">CHK121-7720</strain>
    </source>
</reference>
<dbReference type="Pfam" id="PF08889">
    <property type="entry name" value="WbqC"/>
    <property type="match status" value="1"/>
</dbReference>
<accession>A0A921MSJ3</accession>
<dbReference type="Proteomes" id="UP000757103">
    <property type="component" value="Unassembled WGS sequence"/>
</dbReference>
<evidence type="ECO:0000313" key="1">
    <source>
        <dbReference type="EMBL" id="HJG89590.1"/>
    </source>
</evidence>
<protein>
    <submittedName>
        <fullName evidence="1">WbqC family protein</fullName>
    </submittedName>
</protein>
<dbReference type="AlphaFoldDB" id="A0A921MSJ3"/>
<name>A0A921MSJ3_9BACT</name>
<dbReference type="InterPro" id="IPR014985">
    <property type="entry name" value="WbqC"/>
</dbReference>
<dbReference type="RefSeq" id="WP_273306646.1">
    <property type="nucleotide sequence ID" value="NZ_CAMLUE010000005.1"/>
</dbReference>
<gene>
    <name evidence="1" type="ORF">K8U91_09025</name>
</gene>
<sequence>MTTAYLSTAYFAPVSYYMALLAYDRIVIEQWCNYTKQTYRNRCHIAGANGVLSLSVPVVKPDTLKCPTRDIRISDHGEWRHLHWNAIASAYGSSPFFEYYQDDIRPFFEKRYTFLFDFNEAIRRTICDLIGIDPQVEFIDHYAQPAPGETDLREAIHPKHELASTCPSIHLKPYYQVFASKYGFLPDLSILDLVMNMGPESILILKDS</sequence>
<organism evidence="1 2">
    <name type="scientific">Barnesiella viscericola</name>
    <dbReference type="NCBI Taxonomy" id="397865"/>
    <lineage>
        <taxon>Bacteria</taxon>
        <taxon>Pseudomonadati</taxon>
        <taxon>Bacteroidota</taxon>
        <taxon>Bacteroidia</taxon>
        <taxon>Bacteroidales</taxon>
        <taxon>Barnesiellaceae</taxon>
        <taxon>Barnesiella</taxon>
    </lineage>
</organism>
<dbReference type="EMBL" id="DYUD01000024">
    <property type="protein sequence ID" value="HJG89590.1"/>
    <property type="molecule type" value="Genomic_DNA"/>
</dbReference>
<comment type="caution">
    <text evidence="1">The sequence shown here is derived from an EMBL/GenBank/DDBJ whole genome shotgun (WGS) entry which is preliminary data.</text>
</comment>
<evidence type="ECO:0000313" key="2">
    <source>
        <dbReference type="Proteomes" id="UP000757103"/>
    </source>
</evidence>
<reference evidence="1" key="1">
    <citation type="journal article" date="2021" name="PeerJ">
        <title>Extensive microbial diversity within the chicken gut microbiome revealed by metagenomics and culture.</title>
        <authorList>
            <person name="Gilroy R."/>
            <person name="Ravi A."/>
            <person name="Getino M."/>
            <person name="Pursley I."/>
            <person name="Horton D.L."/>
            <person name="Alikhan N.F."/>
            <person name="Baker D."/>
            <person name="Gharbi K."/>
            <person name="Hall N."/>
            <person name="Watson M."/>
            <person name="Adriaenssens E.M."/>
            <person name="Foster-Nyarko E."/>
            <person name="Jarju S."/>
            <person name="Secka A."/>
            <person name="Antonio M."/>
            <person name="Oren A."/>
            <person name="Chaudhuri R.R."/>
            <person name="La Ragione R."/>
            <person name="Hildebrand F."/>
            <person name="Pallen M.J."/>
        </authorList>
    </citation>
    <scope>NUCLEOTIDE SEQUENCE</scope>
    <source>
        <strain evidence="1">CHK121-7720</strain>
    </source>
</reference>